<comment type="function">
    <text evidence="1">The purine nucleoside phosphorylases catalyze the phosphorolytic breakdown of the N-glycosidic bond in the beta-(deoxy)ribonucleoside molecules, with the formation of the corresponding free purine bases and pentose-1-phosphate. Cleaves guanosine, inosine, 2'-deoxyguanosine and 2'-deoxyinosine.</text>
</comment>
<dbReference type="PROSITE" id="PS01240">
    <property type="entry name" value="PNP_MTAP_2"/>
    <property type="match status" value="1"/>
</dbReference>
<proteinExistence type="inferred from homology"/>
<dbReference type="NCBIfam" id="TIGR01697">
    <property type="entry name" value="PNPH-PUNA-XAPA"/>
    <property type="match status" value="1"/>
</dbReference>
<feature type="binding site" evidence="10">
    <location>
        <begin position="79"/>
        <end position="81"/>
    </location>
    <ligand>
        <name>phosphate</name>
        <dbReference type="ChEBI" id="CHEBI:43474"/>
    </ligand>
</feature>
<comment type="subunit">
    <text evidence="4">Homotrimer.</text>
</comment>
<feature type="binding site" evidence="10">
    <location>
        <position position="191"/>
    </location>
    <ligand>
        <name>a purine D-ribonucleoside</name>
        <dbReference type="ChEBI" id="CHEBI:142355"/>
    </ligand>
</feature>
<dbReference type="PIRSF" id="PIRSF000477">
    <property type="entry name" value="PurNPase"/>
    <property type="match status" value="1"/>
</dbReference>
<dbReference type="GO" id="GO:0005737">
    <property type="term" value="C:cytoplasm"/>
    <property type="evidence" value="ECO:0007669"/>
    <property type="project" value="TreeGrafter"/>
</dbReference>
<dbReference type="FunFam" id="3.40.50.1580:FF:000010">
    <property type="entry name" value="Purine nucleoside phosphorylase"/>
    <property type="match status" value="1"/>
</dbReference>
<evidence type="ECO:0000256" key="10">
    <source>
        <dbReference type="PIRSR" id="PIRSR000477-2"/>
    </source>
</evidence>
<dbReference type="AlphaFoldDB" id="A0A3M8D0F7"/>
<dbReference type="PANTHER" id="PTHR11904:SF9">
    <property type="entry name" value="PURINE NUCLEOSIDE PHOSPHORYLASE-RELATED"/>
    <property type="match status" value="1"/>
</dbReference>
<dbReference type="SUPFAM" id="SSF53167">
    <property type="entry name" value="Purine and uridine phosphorylases"/>
    <property type="match status" value="1"/>
</dbReference>
<feature type="binding site" evidence="10">
    <location>
        <position position="210"/>
    </location>
    <ligand>
        <name>phosphate</name>
        <dbReference type="ChEBI" id="CHEBI:43474"/>
    </ligand>
</feature>
<dbReference type="EMBL" id="RHHQ01000022">
    <property type="protein sequence ID" value="RNB81554.1"/>
    <property type="molecule type" value="Genomic_DNA"/>
</dbReference>
<feature type="binding site" evidence="10">
    <location>
        <position position="28"/>
    </location>
    <ligand>
        <name>phosphate</name>
        <dbReference type="ChEBI" id="CHEBI:43474"/>
    </ligand>
</feature>
<dbReference type="GO" id="GO:0004731">
    <property type="term" value="F:purine-nucleoside phosphorylase activity"/>
    <property type="evidence" value="ECO:0007669"/>
    <property type="project" value="UniProtKB-EC"/>
</dbReference>
<evidence type="ECO:0000256" key="1">
    <source>
        <dbReference type="ARBA" id="ARBA00002678"/>
    </source>
</evidence>
<evidence type="ECO:0000256" key="7">
    <source>
        <dbReference type="ARBA" id="ARBA00022679"/>
    </source>
</evidence>
<keyword evidence="5" id="KW-0597">Phosphoprotein</keyword>
<dbReference type="GO" id="GO:0009116">
    <property type="term" value="P:nucleoside metabolic process"/>
    <property type="evidence" value="ECO:0007669"/>
    <property type="project" value="InterPro"/>
</dbReference>
<dbReference type="InterPro" id="IPR000845">
    <property type="entry name" value="Nucleoside_phosphorylase_d"/>
</dbReference>
<dbReference type="Gene3D" id="3.40.50.1580">
    <property type="entry name" value="Nucleoside phosphorylase domain"/>
    <property type="match status" value="1"/>
</dbReference>
<dbReference type="Proteomes" id="UP000271031">
    <property type="component" value="Unassembled WGS sequence"/>
</dbReference>
<dbReference type="UniPathway" id="UPA00606"/>
<gene>
    <name evidence="12" type="ORF">EDM56_24860</name>
</gene>
<protein>
    <recommendedName>
        <fullName evidence="9">Purine nucleoside phosphorylase</fullName>
        <ecNumber evidence="9">2.4.2.1</ecNumber>
    </recommendedName>
    <alternativeName>
        <fullName evidence="9">Inosine-guanosine phosphorylase</fullName>
    </alternativeName>
</protein>
<feature type="binding site" evidence="10">
    <location>
        <position position="59"/>
    </location>
    <ligand>
        <name>phosphate</name>
        <dbReference type="ChEBI" id="CHEBI:43474"/>
    </ligand>
</feature>
<dbReference type="PANTHER" id="PTHR11904">
    <property type="entry name" value="METHYLTHIOADENOSINE/PURINE NUCLEOSIDE PHOSPHORYLASE"/>
    <property type="match status" value="1"/>
</dbReference>
<feature type="binding site" evidence="10">
    <location>
        <position position="111"/>
    </location>
    <ligand>
        <name>phosphate</name>
        <dbReference type="ChEBI" id="CHEBI:43474"/>
    </ligand>
</feature>
<dbReference type="CDD" id="cd09009">
    <property type="entry name" value="PNP-EcPNPII_like"/>
    <property type="match status" value="1"/>
</dbReference>
<feature type="binding site" evidence="10">
    <location>
        <position position="233"/>
    </location>
    <ligand>
        <name>a purine D-ribonucleoside</name>
        <dbReference type="ChEBI" id="CHEBI:142355"/>
    </ligand>
</feature>
<reference evidence="12 13" key="1">
    <citation type="submission" date="2018-10" db="EMBL/GenBank/DDBJ databases">
        <title>Phylogenomics of Brevibacillus.</title>
        <authorList>
            <person name="Dunlap C."/>
        </authorList>
    </citation>
    <scope>NUCLEOTIDE SEQUENCE [LARGE SCALE GENOMIC DNA]</scope>
    <source>
        <strain evidence="12 13">JCM 15716</strain>
    </source>
</reference>
<evidence type="ECO:0000259" key="11">
    <source>
        <dbReference type="Pfam" id="PF01048"/>
    </source>
</evidence>
<dbReference type="InterPro" id="IPR011270">
    <property type="entry name" value="Pur_Nuc_Pase_Ino/Guo-sp"/>
</dbReference>
<evidence type="ECO:0000256" key="9">
    <source>
        <dbReference type="PIRNR" id="PIRNR000477"/>
    </source>
</evidence>
<dbReference type="RefSeq" id="WP_122920639.1">
    <property type="nucleotide sequence ID" value="NZ_RHHQ01000022.1"/>
</dbReference>
<feature type="domain" description="Nucleoside phosphorylase" evidence="11">
    <location>
        <begin position="21"/>
        <end position="267"/>
    </location>
</feature>
<evidence type="ECO:0000256" key="4">
    <source>
        <dbReference type="ARBA" id="ARBA00011233"/>
    </source>
</evidence>
<evidence type="ECO:0000256" key="5">
    <source>
        <dbReference type="ARBA" id="ARBA00022553"/>
    </source>
</evidence>
<evidence type="ECO:0000256" key="8">
    <source>
        <dbReference type="ARBA" id="ARBA00048556"/>
    </source>
</evidence>
<comment type="caution">
    <text evidence="12">The sequence shown here is derived from an EMBL/GenBank/DDBJ whole genome shotgun (WGS) entry which is preliminary data.</text>
</comment>
<accession>A0A3M8D0F7</accession>
<evidence type="ECO:0000256" key="2">
    <source>
        <dbReference type="ARBA" id="ARBA00005058"/>
    </source>
</evidence>
<evidence type="ECO:0000313" key="13">
    <source>
        <dbReference type="Proteomes" id="UP000271031"/>
    </source>
</evidence>
<dbReference type="InterPro" id="IPR035994">
    <property type="entry name" value="Nucleoside_phosphorylase_sf"/>
</dbReference>
<organism evidence="12 13">
    <name type="scientific">Brevibacillus fluminis</name>
    <dbReference type="NCBI Taxonomy" id="511487"/>
    <lineage>
        <taxon>Bacteria</taxon>
        <taxon>Bacillati</taxon>
        <taxon>Bacillota</taxon>
        <taxon>Bacilli</taxon>
        <taxon>Bacillales</taxon>
        <taxon>Paenibacillaceae</taxon>
        <taxon>Brevibacillus</taxon>
    </lineage>
</organism>
<dbReference type="NCBIfam" id="TIGR01700">
    <property type="entry name" value="PNPH"/>
    <property type="match status" value="1"/>
</dbReference>
<comment type="similarity">
    <text evidence="3 9">Belongs to the PNP/MTAP phosphorylase family.</text>
</comment>
<keyword evidence="13" id="KW-1185">Reference proteome</keyword>
<dbReference type="Pfam" id="PF01048">
    <property type="entry name" value="PNP_UDP_1"/>
    <property type="match status" value="1"/>
</dbReference>
<keyword evidence="7 9" id="KW-0808">Transferase</keyword>
<evidence type="ECO:0000313" key="12">
    <source>
        <dbReference type="EMBL" id="RNB81554.1"/>
    </source>
</evidence>
<sequence length="270" mass="29081">MSEAIQLAKRAIEERIAKAPTIGLVLGSGLGVLADEISNSVAIPYEEIPHFGRSTVVGHKGQLVIGMLEGKQVVAMQGRFHTYEGHGMDSVVFPIRVLKEIGVEQLIVTNAAGGVNESYMPGDLMVISDHLNMAARNPLIGPNDEKYGVRFPDMSEAYNKLLRALAHATAADLGLSLKEGVYAWMLGPSYETPAEIRMLRMLGADAVGMSTVPEVIVARHMNLDVLGISCITNMAAGILPQPLSHEEVIETTEQVKSAFLSLIHGIVKNM</sequence>
<evidence type="ECO:0000256" key="6">
    <source>
        <dbReference type="ARBA" id="ARBA00022676"/>
    </source>
</evidence>
<dbReference type="EC" id="2.4.2.1" evidence="9"/>
<comment type="pathway">
    <text evidence="2 9">Purine metabolism; purine nucleoside salvage.</text>
</comment>
<dbReference type="InterPro" id="IPR018099">
    <property type="entry name" value="Purine_phosphorylase-2_CS"/>
</dbReference>
<dbReference type="InterPro" id="IPR011268">
    <property type="entry name" value="Purine_phosphorylase"/>
</dbReference>
<keyword evidence="6 9" id="KW-0328">Glycosyltransferase</keyword>
<evidence type="ECO:0000256" key="3">
    <source>
        <dbReference type="ARBA" id="ARBA00006751"/>
    </source>
</evidence>
<dbReference type="OrthoDB" id="1523230at2"/>
<comment type="catalytic activity">
    <reaction evidence="8">
        <text>a purine 2'-deoxy-D-ribonucleoside + phosphate = a purine nucleobase + 2-deoxy-alpha-D-ribose 1-phosphate</text>
        <dbReference type="Rhea" id="RHEA:36431"/>
        <dbReference type="ChEBI" id="CHEBI:26386"/>
        <dbReference type="ChEBI" id="CHEBI:43474"/>
        <dbReference type="ChEBI" id="CHEBI:57259"/>
        <dbReference type="ChEBI" id="CHEBI:142361"/>
        <dbReference type="EC" id="2.4.2.1"/>
    </reaction>
</comment>
<name>A0A3M8D0F7_9BACL</name>
<dbReference type="NCBIfam" id="NF006054">
    <property type="entry name" value="PRK08202.1"/>
    <property type="match status" value="1"/>
</dbReference>